<dbReference type="EMBL" id="KV921367">
    <property type="protein sequence ID" value="ORE17052.1"/>
    <property type="molecule type" value="Genomic_DNA"/>
</dbReference>
<gene>
    <name evidence="3" type="ORF">BCV71DRAFT_265155</name>
</gene>
<dbReference type="Gene3D" id="1.10.443.20">
    <property type="entry name" value="Centromere DNA-binding protein complex CBF3 subunit, domain 2"/>
    <property type="match status" value="1"/>
</dbReference>
<dbReference type="Proteomes" id="UP000242381">
    <property type="component" value="Unassembled WGS sequence"/>
</dbReference>
<feature type="signal peptide" evidence="2">
    <location>
        <begin position="1"/>
        <end position="20"/>
    </location>
</feature>
<accession>A0A1X0RYC7</accession>
<evidence type="ECO:0000313" key="4">
    <source>
        <dbReference type="Proteomes" id="UP000242381"/>
    </source>
</evidence>
<evidence type="ECO:0000256" key="1">
    <source>
        <dbReference type="SAM" id="MobiDB-lite"/>
    </source>
</evidence>
<protein>
    <submittedName>
        <fullName evidence="3">Uncharacterized protein</fullName>
    </submittedName>
</protein>
<keyword evidence="2" id="KW-0732">Signal</keyword>
<feature type="region of interest" description="Disordered" evidence="1">
    <location>
        <begin position="76"/>
        <end position="99"/>
    </location>
</feature>
<sequence length="99" mass="10907">MVALLARLIYFLVHLQLGSSNLTFPDTDKGLVTMTGTVVFSLEFTYNYNAYATHYAATIRALDACSVSISKKIHEGRGNGAQNAEIDGATEYQLHRHGR</sequence>
<dbReference type="InterPro" id="IPR038279">
    <property type="entry name" value="Ndc10_dom2_sf"/>
</dbReference>
<name>A0A1X0RYC7_RHIZD</name>
<reference evidence="3 4" key="1">
    <citation type="journal article" date="2016" name="Proc. Natl. Acad. Sci. U.S.A.">
        <title>Lipid metabolic changes in an early divergent fungus govern the establishment of a mutualistic symbiosis with endobacteria.</title>
        <authorList>
            <person name="Lastovetsky O.A."/>
            <person name="Gaspar M.L."/>
            <person name="Mondo S.J."/>
            <person name="LaButti K.M."/>
            <person name="Sandor L."/>
            <person name="Grigoriev I.V."/>
            <person name="Henry S.A."/>
            <person name="Pawlowska T.E."/>
        </authorList>
    </citation>
    <scope>NUCLEOTIDE SEQUENCE [LARGE SCALE GENOMIC DNA]</scope>
    <source>
        <strain evidence="3 4">ATCC 11559</strain>
    </source>
</reference>
<evidence type="ECO:0000313" key="3">
    <source>
        <dbReference type="EMBL" id="ORE17052.1"/>
    </source>
</evidence>
<dbReference type="GO" id="GO:0003677">
    <property type="term" value="F:DNA binding"/>
    <property type="evidence" value="ECO:0007669"/>
    <property type="project" value="InterPro"/>
</dbReference>
<feature type="chain" id="PRO_5012258980" evidence="2">
    <location>
        <begin position="21"/>
        <end position="99"/>
    </location>
</feature>
<proteinExistence type="predicted"/>
<evidence type="ECO:0000256" key="2">
    <source>
        <dbReference type="SAM" id="SignalP"/>
    </source>
</evidence>
<organism evidence="3 4">
    <name type="scientific">Rhizopus microsporus</name>
    <dbReference type="NCBI Taxonomy" id="58291"/>
    <lineage>
        <taxon>Eukaryota</taxon>
        <taxon>Fungi</taxon>
        <taxon>Fungi incertae sedis</taxon>
        <taxon>Mucoromycota</taxon>
        <taxon>Mucoromycotina</taxon>
        <taxon>Mucoromycetes</taxon>
        <taxon>Mucorales</taxon>
        <taxon>Mucorineae</taxon>
        <taxon>Rhizopodaceae</taxon>
        <taxon>Rhizopus</taxon>
    </lineage>
</organism>
<dbReference type="AlphaFoldDB" id="A0A1X0RYC7"/>